<dbReference type="Gene3D" id="3.30.530.20">
    <property type="match status" value="1"/>
</dbReference>
<evidence type="ECO:0000313" key="2">
    <source>
        <dbReference type="Proteomes" id="UP001519332"/>
    </source>
</evidence>
<evidence type="ECO:0008006" key="3">
    <source>
        <dbReference type="Google" id="ProtNLM"/>
    </source>
</evidence>
<protein>
    <recommendedName>
        <fullName evidence="3">Polyketide cyclase / dehydrase and lipid transport</fullName>
    </recommendedName>
</protein>
<dbReference type="CDD" id="cd07812">
    <property type="entry name" value="SRPBCC"/>
    <property type="match status" value="1"/>
</dbReference>
<sequence>MDPTATGRITVDAPPERVYALISDLDSLSGLSEETVRCKVLVGSSTATVGTRFRGSNKRGFRRWSTVSTVTDAVPGREFSFNVTSLGIPVSRWSYSIAPADSGCVVTESTWDRRPRWFLAMAYVATGVADRVAVNTQNIARTLERLKAKAEA</sequence>
<dbReference type="Proteomes" id="UP001519332">
    <property type="component" value="Unassembled WGS sequence"/>
</dbReference>
<evidence type="ECO:0000313" key="1">
    <source>
        <dbReference type="EMBL" id="MBP2321967.1"/>
    </source>
</evidence>
<dbReference type="SUPFAM" id="SSF55961">
    <property type="entry name" value="Bet v1-like"/>
    <property type="match status" value="1"/>
</dbReference>
<accession>A0ABS4TC10</accession>
<dbReference type="EMBL" id="JAGINW010000001">
    <property type="protein sequence ID" value="MBP2321967.1"/>
    <property type="molecule type" value="Genomic_DNA"/>
</dbReference>
<dbReference type="Pfam" id="PF10604">
    <property type="entry name" value="Polyketide_cyc2"/>
    <property type="match status" value="1"/>
</dbReference>
<dbReference type="RefSeq" id="WP_209637151.1">
    <property type="nucleotide sequence ID" value="NZ_JAGINW010000001.1"/>
</dbReference>
<dbReference type="InterPro" id="IPR023393">
    <property type="entry name" value="START-like_dom_sf"/>
</dbReference>
<keyword evidence="2" id="KW-1185">Reference proteome</keyword>
<reference evidence="1 2" key="1">
    <citation type="submission" date="2021-03" db="EMBL/GenBank/DDBJ databases">
        <title>Sequencing the genomes of 1000 actinobacteria strains.</title>
        <authorList>
            <person name="Klenk H.-P."/>
        </authorList>
    </citation>
    <scope>NUCLEOTIDE SEQUENCE [LARGE SCALE GENOMIC DNA]</scope>
    <source>
        <strain evidence="1 2">DSM 46670</strain>
    </source>
</reference>
<proteinExistence type="predicted"/>
<dbReference type="InterPro" id="IPR019587">
    <property type="entry name" value="Polyketide_cyclase/dehydratase"/>
</dbReference>
<comment type="caution">
    <text evidence="1">The sequence shown here is derived from an EMBL/GenBank/DDBJ whole genome shotgun (WGS) entry which is preliminary data.</text>
</comment>
<gene>
    <name evidence="1" type="ORF">JOF56_002352</name>
</gene>
<organism evidence="1 2">
    <name type="scientific">Kibdelosporangium banguiense</name>
    <dbReference type="NCBI Taxonomy" id="1365924"/>
    <lineage>
        <taxon>Bacteria</taxon>
        <taxon>Bacillati</taxon>
        <taxon>Actinomycetota</taxon>
        <taxon>Actinomycetes</taxon>
        <taxon>Pseudonocardiales</taxon>
        <taxon>Pseudonocardiaceae</taxon>
        <taxon>Kibdelosporangium</taxon>
    </lineage>
</organism>
<name>A0ABS4TC10_9PSEU</name>